<organism evidence="1">
    <name type="scientific">Anguilla anguilla</name>
    <name type="common">European freshwater eel</name>
    <name type="synonym">Muraena anguilla</name>
    <dbReference type="NCBI Taxonomy" id="7936"/>
    <lineage>
        <taxon>Eukaryota</taxon>
        <taxon>Metazoa</taxon>
        <taxon>Chordata</taxon>
        <taxon>Craniata</taxon>
        <taxon>Vertebrata</taxon>
        <taxon>Euteleostomi</taxon>
        <taxon>Actinopterygii</taxon>
        <taxon>Neopterygii</taxon>
        <taxon>Teleostei</taxon>
        <taxon>Anguilliformes</taxon>
        <taxon>Anguillidae</taxon>
        <taxon>Anguilla</taxon>
    </lineage>
</organism>
<name>A0A0E9WPZ2_ANGAN</name>
<sequence length="94" mass="9957">MAGNMIPENQSDSMKTFARKHAGYRDRVSIPRKPGCGFVNVSFFFFKVGSGFITSDGPQVSTECVKGGSQRAGALGGRALTCDNHPESVLGCIA</sequence>
<dbReference type="EMBL" id="GBXM01017044">
    <property type="protein sequence ID" value="JAH91533.1"/>
    <property type="molecule type" value="Transcribed_RNA"/>
</dbReference>
<dbReference type="AlphaFoldDB" id="A0A0E9WPZ2"/>
<reference evidence="1" key="1">
    <citation type="submission" date="2014-11" db="EMBL/GenBank/DDBJ databases">
        <authorList>
            <person name="Amaro Gonzalez C."/>
        </authorList>
    </citation>
    <scope>NUCLEOTIDE SEQUENCE</scope>
</reference>
<evidence type="ECO:0000313" key="1">
    <source>
        <dbReference type="EMBL" id="JAH91533.1"/>
    </source>
</evidence>
<reference evidence="1" key="2">
    <citation type="journal article" date="2015" name="Fish Shellfish Immunol.">
        <title>Early steps in the European eel (Anguilla anguilla)-Vibrio vulnificus interaction in the gills: Role of the RtxA13 toxin.</title>
        <authorList>
            <person name="Callol A."/>
            <person name="Pajuelo D."/>
            <person name="Ebbesson L."/>
            <person name="Teles M."/>
            <person name="MacKenzie S."/>
            <person name="Amaro C."/>
        </authorList>
    </citation>
    <scope>NUCLEOTIDE SEQUENCE</scope>
</reference>
<proteinExistence type="predicted"/>
<accession>A0A0E9WPZ2</accession>
<protein>
    <submittedName>
        <fullName evidence="1">Uncharacterized protein</fullName>
    </submittedName>
</protein>